<keyword evidence="2" id="KW-0812">Transmembrane</keyword>
<keyword evidence="4" id="KW-1185">Reference proteome</keyword>
<dbReference type="Proteomes" id="UP001219605">
    <property type="component" value="Chromosome"/>
</dbReference>
<feature type="transmembrane region" description="Helical" evidence="2">
    <location>
        <begin position="39"/>
        <end position="60"/>
    </location>
</feature>
<keyword evidence="2" id="KW-0472">Membrane</keyword>
<feature type="transmembrane region" description="Helical" evidence="2">
    <location>
        <begin position="97"/>
        <end position="115"/>
    </location>
</feature>
<keyword evidence="2" id="KW-1133">Transmembrane helix</keyword>
<sequence>MTGGAVVAAGAAGTLAVGGVAAAGAVAVGGLTGTGVADLLAGGCLLAGAVLSLAAGIGVLRLPSTVDRIHAVTKPQVLGMLLILLGLTLRLRNPADLGMLLLVGLFQLATAPVTAQMIGRAAYRSNGVDRELLDTDELA</sequence>
<dbReference type="NCBIfam" id="TIGR01300">
    <property type="entry name" value="CPA3_mnhG_phaG"/>
    <property type="match status" value="1"/>
</dbReference>
<dbReference type="Pfam" id="PF03334">
    <property type="entry name" value="PhaG_MnhG_YufB"/>
    <property type="match status" value="1"/>
</dbReference>
<organism evidence="3 4">
    <name type="scientific">Micromonospora cathayae</name>
    <dbReference type="NCBI Taxonomy" id="3028804"/>
    <lineage>
        <taxon>Bacteria</taxon>
        <taxon>Bacillati</taxon>
        <taxon>Actinomycetota</taxon>
        <taxon>Actinomycetes</taxon>
        <taxon>Micromonosporales</taxon>
        <taxon>Micromonosporaceae</taxon>
        <taxon>Micromonospora</taxon>
    </lineage>
</organism>
<proteinExistence type="inferred from homology"/>
<accession>A0ABY7ZWY1</accession>
<dbReference type="InterPro" id="IPR005133">
    <property type="entry name" value="PhaG_MnhG_YufB"/>
</dbReference>
<dbReference type="EMBL" id="CP118615">
    <property type="protein sequence ID" value="WDZ87561.1"/>
    <property type="molecule type" value="Genomic_DNA"/>
</dbReference>
<evidence type="ECO:0000256" key="1">
    <source>
        <dbReference type="ARBA" id="ARBA00008404"/>
    </source>
</evidence>
<gene>
    <name evidence="3" type="primary">mnhG</name>
    <name evidence="3" type="ORF">PVK37_14700</name>
</gene>
<comment type="similarity">
    <text evidence="1">Belongs to the CPA3 antiporters (TC 2.A.63) subunit G family.</text>
</comment>
<dbReference type="PANTHER" id="PTHR34703">
    <property type="entry name" value="ANTIPORTER SUBUNIT MNHG2-RELATED"/>
    <property type="match status" value="1"/>
</dbReference>
<evidence type="ECO:0000256" key="2">
    <source>
        <dbReference type="SAM" id="Phobius"/>
    </source>
</evidence>
<dbReference type="RefSeq" id="WP_275034546.1">
    <property type="nucleotide sequence ID" value="NZ_CP118615.1"/>
</dbReference>
<dbReference type="PANTHER" id="PTHR34703:SF1">
    <property type="entry name" value="ANTIPORTER SUBUNIT MNHG2-RELATED"/>
    <property type="match status" value="1"/>
</dbReference>
<name>A0ABY7ZWY1_9ACTN</name>
<evidence type="ECO:0000313" key="3">
    <source>
        <dbReference type="EMBL" id="WDZ87561.1"/>
    </source>
</evidence>
<protein>
    <submittedName>
        <fullName evidence="3">Monovalent cation/H(+) antiporter subunit G</fullName>
    </submittedName>
</protein>
<reference evidence="3 4" key="1">
    <citation type="submission" date="2023-02" db="EMBL/GenBank/DDBJ databases">
        <authorList>
            <person name="Mo P."/>
        </authorList>
    </citation>
    <scope>NUCLEOTIDE SEQUENCE [LARGE SCALE GENOMIC DNA]</scope>
    <source>
        <strain evidence="3 4">HUAS 3</strain>
    </source>
</reference>
<evidence type="ECO:0000313" key="4">
    <source>
        <dbReference type="Proteomes" id="UP001219605"/>
    </source>
</evidence>